<keyword evidence="3" id="KW-0808">Transferase</keyword>
<dbReference type="GO" id="GO:0004674">
    <property type="term" value="F:protein serine/threonine kinase activity"/>
    <property type="evidence" value="ECO:0007669"/>
    <property type="project" value="UniProtKB-KW"/>
</dbReference>
<dbReference type="PROSITE" id="PS00108">
    <property type="entry name" value="PROTEIN_KINASE_ST"/>
    <property type="match status" value="1"/>
</dbReference>
<dbReference type="PROSITE" id="PS00107">
    <property type="entry name" value="PROTEIN_KINASE_ATP"/>
    <property type="match status" value="1"/>
</dbReference>
<accession>A0A5B8J812</accession>
<feature type="region of interest" description="Disordered" evidence="8">
    <location>
        <begin position="377"/>
        <end position="432"/>
    </location>
</feature>
<keyword evidence="11" id="KW-1185">Reference proteome</keyword>
<dbReference type="SUPFAM" id="SSF56112">
    <property type="entry name" value="Protein kinase-like (PK-like)"/>
    <property type="match status" value="1"/>
</dbReference>
<sequence length="561" mass="57798">MGALMHGRLVAGRYRLDAPLGEGGMGVVWRARDEVLGREVAVKEVRAPGGLGTEDLRRLYARLEREARAASRVSHRNVVTVYDVVFDRGGADGPGDGEDNGHGADGDRPWIVMELVRGLSLAEVLTAEGPLTPERTARIGAEVLAALTAAHEAGVLHRDVKPGNVLIGNDGRVVLSDFGIATLEGTAQLTMTGELVGSPEFLAPERALGRNPGPASDLWSLGVLLYAAVEGASPFRRNTALGTLQSVVEDRLPPPRRAGELAPVIAGLLHKDPAERLGAAEATRALRVVGAGGTAPRTTPPSGPYAPTVTTAVPGRGPAPVPVVSPGPGATAPVPHSAGADPRTARRSRAVPAAGAALAVIAAAGVAWALVEGLGGGDGSDGRSGGTSSSAARTPGPPAKAPVAGTGGTRSAPAASVRTSPSPSPSPEVRQRVTVTVETVRDRWAGTCPPPDSDAPAFRARITVGPTPAVVEYRWTTENGTGTDTRWRTLDFGRYQERTRTVEHTVSARGDGETLRDRIRLEVRKPVTARSEWVAFTVTCDRTPSSPAGSSASAPAGGSGG</sequence>
<dbReference type="CDD" id="cd14014">
    <property type="entry name" value="STKc_PknB_like"/>
    <property type="match status" value="1"/>
</dbReference>
<feature type="compositionally biased region" description="Low complexity" evidence="8">
    <location>
        <begin position="326"/>
        <end position="335"/>
    </location>
</feature>
<keyword evidence="5 10" id="KW-0418">Kinase</keyword>
<name>A0A5B8J812_9ACTN</name>
<evidence type="ECO:0000256" key="3">
    <source>
        <dbReference type="ARBA" id="ARBA00022679"/>
    </source>
</evidence>
<dbReference type="InterPro" id="IPR011009">
    <property type="entry name" value="Kinase-like_dom_sf"/>
</dbReference>
<dbReference type="EC" id="2.7.11.1" evidence="1"/>
<feature type="binding site" evidence="7">
    <location>
        <position position="43"/>
    </location>
    <ligand>
        <name>ATP</name>
        <dbReference type="ChEBI" id="CHEBI:30616"/>
    </ligand>
</feature>
<keyword evidence="2" id="KW-0723">Serine/threonine-protein kinase</keyword>
<feature type="compositionally biased region" description="Low complexity" evidence="8">
    <location>
        <begin position="544"/>
        <end position="561"/>
    </location>
</feature>
<proteinExistence type="predicted"/>
<feature type="region of interest" description="Disordered" evidence="8">
    <location>
        <begin position="291"/>
        <end position="347"/>
    </location>
</feature>
<feature type="domain" description="Protein kinase" evidence="9">
    <location>
        <begin position="14"/>
        <end position="289"/>
    </location>
</feature>
<dbReference type="Gene3D" id="3.30.200.20">
    <property type="entry name" value="Phosphorylase Kinase, domain 1"/>
    <property type="match status" value="1"/>
</dbReference>
<dbReference type="PANTHER" id="PTHR43289">
    <property type="entry name" value="MITOGEN-ACTIVATED PROTEIN KINASE KINASE KINASE 20-RELATED"/>
    <property type="match status" value="1"/>
</dbReference>
<evidence type="ECO:0000313" key="11">
    <source>
        <dbReference type="Proteomes" id="UP000320580"/>
    </source>
</evidence>
<dbReference type="EMBL" id="CP042266">
    <property type="protein sequence ID" value="QDY76041.1"/>
    <property type="molecule type" value="Genomic_DNA"/>
</dbReference>
<dbReference type="PROSITE" id="PS50011">
    <property type="entry name" value="PROTEIN_KINASE_DOM"/>
    <property type="match status" value="1"/>
</dbReference>
<reference evidence="10 11" key="1">
    <citation type="submission" date="2019-07" db="EMBL/GenBank/DDBJ databases">
        <authorList>
            <person name="Zhu P."/>
        </authorList>
    </citation>
    <scope>NUCLEOTIDE SEQUENCE [LARGE SCALE GENOMIC DNA]</scope>
    <source>
        <strain evidence="10 11">SSL-25</strain>
    </source>
</reference>
<dbReference type="AlphaFoldDB" id="A0A5B8J812"/>
<gene>
    <name evidence="10" type="ORF">FQU76_05300</name>
</gene>
<evidence type="ECO:0000256" key="8">
    <source>
        <dbReference type="SAM" id="MobiDB-lite"/>
    </source>
</evidence>
<evidence type="ECO:0000256" key="4">
    <source>
        <dbReference type="ARBA" id="ARBA00022741"/>
    </source>
</evidence>
<dbReference type="Gene3D" id="1.10.510.10">
    <property type="entry name" value="Transferase(Phosphotransferase) domain 1"/>
    <property type="match status" value="1"/>
</dbReference>
<dbReference type="Proteomes" id="UP000320580">
    <property type="component" value="Chromosome"/>
</dbReference>
<organism evidence="10 11">
    <name type="scientific">Streptomyces qinzhouensis</name>
    <dbReference type="NCBI Taxonomy" id="2599401"/>
    <lineage>
        <taxon>Bacteria</taxon>
        <taxon>Bacillati</taxon>
        <taxon>Actinomycetota</taxon>
        <taxon>Actinomycetes</taxon>
        <taxon>Kitasatosporales</taxon>
        <taxon>Streptomycetaceae</taxon>
        <taxon>Streptomyces</taxon>
    </lineage>
</organism>
<keyword evidence="6 7" id="KW-0067">ATP-binding</keyword>
<keyword evidence="4 7" id="KW-0547">Nucleotide-binding</keyword>
<feature type="region of interest" description="Disordered" evidence="8">
    <location>
        <begin position="540"/>
        <end position="561"/>
    </location>
</feature>
<dbReference type="SMART" id="SM00220">
    <property type="entry name" value="S_TKc"/>
    <property type="match status" value="1"/>
</dbReference>
<dbReference type="Pfam" id="PF00069">
    <property type="entry name" value="Pkinase"/>
    <property type="match status" value="1"/>
</dbReference>
<evidence type="ECO:0000256" key="5">
    <source>
        <dbReference type="ARBA" id="ARBA00022777"/>
    </source>
</evidence>
<dbReference type="PANTHER" id="PTHR43289:SF6">
    <property type="entry name" value="SERINE_THREONINE-PROTEIN KINASE NEKL-3"/>
    <property type="match status" value="1"/>
</dbReference>
<feature type="compositionally biased region" description="Low complexity" evidence="8">
    <location>
        <begin position="409"/>
        <end position="421"/>
    </location>
</feature>
<dbReference type="InterPro" id="IPR000719">
    <property type="entry name" value="Prot_kinase_dom"/>
</dbReference>
<dbReference type="KEGG" id="sqz:FQU76_05300"/>
<dbReference type="InterPro" id="IPR017441">
    <property type="entry name" value="Protein_kinase_ATP_BS"/>
</dbReference>
<evidence type="ECO:0000256" key="7">
    <source>
        <dbReference type="PROSITE-ProRule" id="PRU10141"/>
    </source>
</evidence>
<protein>
    <recommendedName>
        <fullName evidence="1">non-specific serine/threonine protein kinase</fullName>
        <ecNumber evidence="1">2.7.11.1</ecNumber>
    </recommendedName>
</protein>
<evidence type="ECO:0000256" key="6">
    <source>
        <dbReference type="ARBA" id="ARBA00022840"/>
    </source>
</evidence>
<dbReference type="OrthoDB" id="9762169at2"/>
<dbReference type="GO" id="GO:0005524">
    <property type="term" value="F:ATP binding"/>
    <property type="evidence" value="ECO:0007669"/>
    <property type="project" value="UniProtKB-UniRule"/>
</dbReference>
<evidence type="ECO:0000259" key="9">
    <source>
        <dbReference type="PROSITE" id="PS50011"/>
    </source>
</evidence>
<evidence type="ECO:0000256" key="2">
    <source>
        <dbReference type="ARBA" id="ARBA00022527"/>
    </source>
</evidence>
<dbReference type="InterPro" id="IPR008271">
    <property type="entry name" value="Ser/Thr_kinase_AS"/>
</dbReference>
<evidence type="ECO:0000313" key="10">
    <source>
        <dbReference type="EMBL" id="QDY76041.1"/>
    </source>
</evidence>
<evidence type="ECO:0000256" key="1">
    <source>
        <dbReference type="ARBA" id="ARBA00012513"/>
    </source>
</evidence>